<keyword evidence="1 3" id="KW-0489">Methyltransferase</keyword>
<dbReference type="SUPFAM" id="SSF53335">
    <property type="entry name" value="S-adenosyl-L-methionine-dependent methyltransferases"/>
    <property type="match status" value="1"/>
</dbReference>
<gene>
    <name evidence="3" type="ORF">D6C19_08690</name>
</gene>
<dbReference type="InterPro" id="IPR029063">
    <property type="entry name" value="SAM-dependent_MTases_sf"/>
</dbReference>
<name>A0A4Q2AKP0_9LACO</name>
<dbReference type="Gene3D" id="3.40.50.150">
    <property type="entry name" value="Vaccinia Virus protein VP39"/>
    <property type="match status" value="1"/>
</dbReference>
<dbReference type="EMBL" id="QZFR01000071">
    <property type="protein sequence ID" value="RXV70479.1"/>
    <property type="molecule type" value="Genomic_DNA"/>
</dbReference>
<comment type="caution">
    <text evidence="3">The sequence shown here is derived from an EMBL/GenBank/DDBJ whole genome shotgun (WGS) entry which is preliminary data.</text>
</comment>
<evidence type="ECO:0000256" key="1">
    <source>
        <dbReference type="ARBA" id="ARBA00022603"/>
    </source>
</evidence>
<dbReference type="GO" id="GO:0008757">
    <property type="term" value="F:S-adenosylmethionine-dependent methyltransferase activity"/>
    <property type="evidence" value="ECO:0007669"/>
    <property type="project" value="InterPro"/>
</dbReference>
<dbReference type="InterPro" id="IPR046977">
    <property type="entry name" value="RsmC/RlmG"/>
</dbReference>
<dbReference type="RefSeq" id="WP_004048367.1">
    <property type="nucleotide sequence ID" value="NZ_CABIVU010000001.1"/>
</dbReference>
<proteinExistence type="predicted"/>
<organism evidence="3 4">
    <name type="scientific">Ligilactobacillus murinus</name>
    <dbReference type="NCBI Taxonomy" id="1622"/>
    <lineage>
        <taxon>Bacteria</taxon>
        <taxon>Bacillati</taxon>
        <taxon>Bacillota</taxon>
        <taxon>Bacilli</taxon>
        <taxon>Lactobacillales</taxon>
        <taxon>Lactobacillaceae</taxon>
        <taxon>Ligilactobacillus</taxon>
    </lineage>
</organism>
<reference evidence="3 4" key="1">
    <citation type="submission" date="2018-09" db="EMBL/GenBank/DDBJ databases">
        <title>Murine metabolic-syndrome-specific gut microbial biobank.</title>
        <authorList>
            <person name="Liu C."/>
        </authorList>
    </citation>
    <scope>NUCLEOTIDE SEQUENCE [LARGE SCALE GENOMIC DNA]</scope>
    <source>
        <strain evidence="3 4">C-30</strain>
    </source>
</reference>
<protein>
    <submittedName>
        <fullName evidence="3">Class I SAM-dependent methyltransferase</fullName>
    </submittedName>
</protein>
<dbReference type="InterPro" id="IPR007848">
    <property type="entry name" value="Small_mtfrase_dom"/>
</dbReference>
<dbReference type="CDD" id="cd02440">
    <property type="entry name" value="AdoMet_MTases"/>
    <property type="match status" value="1"/>
</dbReference>
<dbReference type="AlphaFoldDB" id="A0A4Q2AKP0"/>
<evidence type="ECO:0000256" key="2">
    <source>
        <dbReference type="ARBA" id="ARBA00022679"/>
    </source>
</evidence>
<sequence>MENYYYSKNPNVEHDEKYWNFELLGHDLAFVTDNGVFSKNTVDYGSRVLLNALATTELTGAILDVGCGYGPIGLALAKKAPSVTVDMVDVNELALELAQKNAVQNEIENVNIFASSIYENVTKTDYQLIVTNPPIRAGKAVVHEILEAAKEHLAVGGKLVAVLQKKQGAPSAKKKMVAVFGNCEVILKDKGYFILQSVKESQNETRRVYASCSS</sequence>
<dbReference type="Pfam" id="PF05175">
    <property type="entry name" value="MTS"/>
    <property type="match status" value="1"/>
</dbReference>
<evidence type="ECO:0000313" key="3">
    <source>
        <dbReference type="EMBL" id="RXV70479.1"/>
    </source>
</evidence>
<accession>A0A4Q2AKP0</accession>
<keyword evidence="2 3" id="KW-0808">Transferase</keyword>
<dbReference type="PANTHER" id="PTHR47816">
    <property type="entry name" value="RIBOSOMAL RNA SMALL SUBUNIT METHYLTRANSFERASE C"/>
    <property type="match status" value="1"/>
</dbReference>
<dbReference type="Proteomes" id="UP000289316">
    <property type="component" value="Unassembled WGS sequence"/>
</dbReference>
<dbReference type="PANTHER" id="PTHR47816:SF4">
    <property type="entry name" value="RIBOSOMAL RNA SMALL SUBUNIT METHYLTRANSFERASE C"/>
    <property type="match status" value="1"/>
</dbReference>
<dbReference type="OrthoDB" id="9764961at2"/>
<dbReference type="GO" id="GO:0032259">
    <property type="term" value="P:methylation"/>
    <property type="evidence" value="ECO:0007669"/>
    <property type="project" value="UniProtKB-KW"/>
</dbReference>
<evidence type="ECO:0000313" key="4">
    <source>
        <dbReference type="Proteomes" id="UP000289316"/>
    </source>
</evidence>